<dbReference type="GO" id="GO:0008720">
    <property type="term" value="F:D-lactate dehydrogenase (NAD+) activity"/>
    <property type="evidence" value="ECO:0007669"/>
    <property type="project" value="UniProtKB-EC"/>
</dbReference>
<dbReference type="NCBIfam" id="NF006374">
    <property type="entry name" value="PRK08605.1"/>
    <property type="match status" value="1"/>
</dbReference>
<dbReference type="Pfam" id="PF00389">
    <property type="entry name" value="2-Hacid_dh"/>
    <property type="match status" value="1"/>
</dbReference>
<dbReference type="Gene3D" id="3.40.50.720">
    <property type="entry name" value="NAD(P)-binding Rossmann-like Domain"/>
    <property type="match status" value="2"/>
</dbReference>
<protein>
    <submittedName>
        <fullName evidence="7">D-lactate dehydrogenase</fullName>
        <ecNumber evidence="7">1.1.1.28</ecNumber>
    </submittedName>
</protein>
<dbReference type="InterPro" id="IPR058205">
    <property type="entry name" value="D-LDH-like"/>
</dbReference>
<evidence type="ECO:0000259" key="6">
    <source>
        <dbReference type="Pfam" id="PF02826"/>
    </source>
</evidence>
<dbReference type="SUPFAM" id="SSF52283">
    <property type="entry name" value="Formate/glycerate dehydrogenase catalytic domain-like"/>
    <property type="match status" value="1"/>
</dbReference>
<dbReference type="PROSITE" id="PS00065">
    <property type="entry name" value="D_2_HYDROXYACID_DH_1"/>
    <property type="match status" value="1"/>
</dbReference>
<dbReference type="PANTHER" id="PTHR43026">
    <property type="entry name" value="2-HYDROXYACID DEHYDROGENASE HOMOLOG 1-RELATED"/>
    <property type="match status" value="1"/>
</dbReference>
<comment type="similarity">
    <text evidence="1 4">Belongs to the D-isomer specific 2-hydroxyacid dehydrogenase family.</text>
</comment>
<evidence type="ECO:0000256" key="4">
    <source>
        <dbReference type="RuleBase" id="RU003719"/>
    </source>
</evidence>
<proteinExistence type="inferred from homology"/>
<dbReference type="EMBL" id="FUKW01000150">
    <property type="protein sequence ID" value="SJN44496.1"/>
    <property type="molecule type" value="Genomic_DNA"/>
</dbReference>
<evidence type="ECO:0000256" key="2">
    <source>
        <dbReference type="ARBA" id="ARBA00023002"/>
    </source>
</evidence>
<dbReference type="EC" id="1.1.1.28" evidence="7"/>
<evidence type="ECO:0000259" key="5">
    <source>
        <dbReference type="Pfam" id="PF00389"/>
    </source>
</evidence>
<dbReference type="PROSITE" id="PS00671">
    <property type="entry name" value="D_2_HYDROXYACID_DH_3"/>
    <property type="match status" value="1"/>
</dbReference>
<dbReference type="GO" id="GO:0051287">
    <property type="term" value="F:NAD binding"/>
    <property type="evidence" value="ECO:0007669"/>
    <property type="project" value="InterPro"/>
</dbReference>
<organism evidence="7 8">
    <name type="scientific">Marinilactibacillus psychrotolerans 42ea</name>
    <dbReference type="NCBI Taxonomy" id="1255609"/>
    <lineage>
        <taxon>Bacteria</taxon>
        <taxon>Bacillati</taxon>
        <taxon>Bacillota</taxon>
        <taxon>Bacilli</taxon>
        <taxon>Lactobacillales</taxon>
        <taxon>Carnobacteriaceae</taxon>
        <taxon>Marinilactibacillus</taxon>
    </lineage>
</organism>
<dbReference type="Pfam" id="PF02826">
    <property type="entry name" value="2-Hacid_dh_C"/>
    <property type="match status" value="1"/>
</dbReference>
<feature type="domain" description="D-isomer specific 2-hydroxyacid dehydrogenase catalytic" evidence="5">
    <location>
        <begin position="24"/>
        <end position="287"/>
    </location>
</feature>
<keyword evidence="3" id="KW-0520">NAD</keyword>
<reference evidence="7 8" key="1">
    <citation type="submission" date="2017-02" db="EMBL/GenBank/DDBJ databases">
        <authorList>
            <person name="Peterson S.W."/>
        </authorList>
    </citation>
    <scope>NUCLEOTIDE SEQUENCE [LARGE SCALE GENOMIC DNA]</scope>
    <source>
        <strain evidence="7 8">42ea</strain>
    </source>
</reference>
<dbReference type="InterPro" id="IPR006140">
    <property type="entry name" value="D-isomer_DH_NAD-bd"/>
</dbReference>
<evidence type="ECO:0000313" key="7">
    <source>
        <dbReference type="EMBL" id="SJN44496.1"/>
    </source>
</evidence>
<dbReference type="InterPro" id="IPR006139">
    <property type="entry name" value="D-isomer_2_OHA_DH_cat_dom"/>
</dbReference>
<gene>
    <name evidence="7" type="ORF">FM115_10630</name>
</gene>
<dbReference type="InterPro" id="IPR036291">
    <property type="entry name" value="NAD(P)-bd_dom_sf"/>
</dbReference>
<dbReference type="RefSeq" id="WP_256971797.1">
    <property type="nucleotide sequence ID" value="NZ_FUKW01000150.1"/>
</dbReference>
<feature type="domain" description="D-isomer specific 2-hydroxyacid dehydrogenase NAD-binding" evidence="6">
    <location>
        <begin position="71"/>
        <end position="255"/>
    </location>
</feature>
<sequence>MIFISHNNKDKAFVGPIAEKLSEYGIKQLAQRSAGFDAYDLDLVTKNDLILSNVAVYSPESIAEFTVTIGLALLRHTRDVEERVNKGNYSWTPNIRGRVLGEMKVAVIGTGHIGRLSARLFHAFGCEVVGYDIYQNDGIKDILTYKDSIKEAVADADIVTLHVPLMKENHHVIDADCLAHFKKGAYLLNMARGGLVDTEALLAALDNGALAGAGLDTYEFEDAFVPKNLEGQPVEDDLFKRVLDNPKVIYTPHVAFYTDEAVKNMVEGGLNAALEVVTTGTTKFRVN</sequence>
<keyword evidence="2 4" id="KW-0560">Oxidoreductase</keyword>
<dbReference type="AlphaFoldDB" id="A0A1R4KJD9"/>
<evidence type="ECO:0000256" key="3">
    <source>
        <dbReference type="ARBA" id="ARBA00023027"/>
    </source>
</evidence>
<dbReference type="SUPFAM" id="SSF51735">
    <property type="entry name" value="NAD(P)-binding Rossmann-fold domains"/>
    <property type="match status" value="1"/>
</dbReference>
<dbReference type="CDD" id="cd12186">
    <property type="entry name" value="LDH"/>
    <property type="match status" value="1"/>
</dbReference>
<dbReference type="InterPro" id="IPR029753">
    <property type="entry name" value="D-isomer_DH_CS"/>
</dbReference>
<dbReference type="PROSITE" id="PS00670">
    <property type="entry name" value="D_2_HYDROXYACID_DH_2"/>
    <property type="match status" value="1"/>
</dbReference>
<evidence type="ECO:0000256" key="1">
    <source>
        <dbReference type="ARBA" id="ARBA00005854"/>
    </source>
</evidence>
<accession>A0A1R4KJD9</accession>
<evidence type="ECO:0000313" key="8">
    <source>
        <dbReference type="Proteomes" id="UP000195611"/>
    </source>
</evidence>
<dbReference type="Proteomes" id="UP000195611">
    <property type="component" value="Unassembled WGS sequence"/>
</dbReference>
<name>A0A1R4KJD9_9LACT</name>
<dbReference type="PANTHER" id="PTHR43026:SF1">
    <property type="entry name" value="2-HYDROXYACID DEHYDROGENASE HOMOLOG 1-RELATED"/>
    <property type="match status" value="1"/>
</dbReference>
<dbReference type="InterPro" id="IPR029752">
    <property type="entry name" value="D-isomer_DH_CS1"/>
</dbReference>